<organism evidence="3 4">
    <name type="scientific">Amycolatopsis rhabdoformis</name>
    <dbReference type="NCBI Taxonomy" id="1448059"/>
    <lineage>
        <taxon>Bacteria</taxon>
        <taxon>Bacillati</taxon>
        <taxon>Actinomycetota</taxon>
        <taxon>Actinomycetes</taxon>
        <taxon>Pseudonocardiales</taxon>
        <taxon>Pseudonocardiaceae</taxon>
        <taxon>Amycolatopsis</taxon>
    </lineage>
</organism>
<protein>
    <submittedName>
        <fullName evidence="3">Arylamine N-acetyltransferase</fullName>
    </submittedName>
</protein>
<dbReference type="PANTHER" id="PTHR11786">
    <property type="entry name" value="N-HYDROXYARYLAMINE O-ACETYLTRANSFERASE"/>
    <property type="match status" value="1"/>
</dbReference>
<reference evidence="3 4" key="1">
    <citation type="journal article" date="2015" name="Int. J. Syst. Evol. Microbiol.">
        <title>Amycolatopsis rhabdoformis sp. nov., an actinomycete isolated from a tropical forest soil.</title>
        <authorList>
            <person name="Souza W.R."/>
            <person name="Silva R.E."/>
            <person name="Goodfellow M."/>
            <person name="Busarakam K."/>
            <person name="Figueiro F.S."/>
            <person name="Ferreira D."/>
            <person name="Rodrigues-Filho E."/>
            <person name="Moraes L.A.B."/>
            <person name="Zucchi T.D."/>
        </authorList>
    </citation>
    <scope>NUCLEOTIDE SEQUENCE [LARGE SCALE GENOMIC DNA]</scope>
    <source>
        <strain evidence="3 4">NCIMB 14900</strain>
    </source>
</reference>
<dbReference type="SUPFAM" id="SSF54001">
    <property type="entry name" value="Cysteine proteinases"/>
    <property type="match status" value="1"/>
</dbReference>
<dbReference type="InterPro" id="IPR001447">
    <property type="entry name" value="Arylamine_N-AcTrfase"/>
</dbReference>
<dbReference type="Gene3D" id="3.30.2140.10">
    <property type="entry name" value="Arylamine N-acetyltransferase"/>
    <property type="match status" value="1"/>
</dbReference>
<dbReference type="InterPro" id="IPR038765">
    <property type="entry name" value="Papain-like_cys_pep_sf"/>
</dbReference>
<evidence type="ECO:0000256" key="1">
    <source>
        <dbReference type="ARBA" id="ARBA00006547"/>
    </source>
</evidence>
<name>A0ABZ1I378_9PSEU</name>
<dbReference type="Gene3D" id="2.40.128.150">
    <property type="entry name" value="Cysteine proteinases"/>
    <property type="match status" value="1"/>
</dbReference>
<accession>A0ABZ1I378</accession>
<proteinExistence type="inferred from homology"/>
<dbReference type="PANTHER" id="PTHR11786:SF0">
    <property type="entry name" value="ARYLAMINE N-ACETYLTRANSFERASE 4-RELATED"/>
    <property type="match status" value="1"/>
</dbReference>
<evidence type="ECO:0000256" key="2">
    <source>
        <dbReference type="RuleBase" id="RU003452"/>
    </source>
</evidence>
<dbReference type="Proteomes" id="UP001330812">
    <property type="component" value="Chromosome"/>
</dbReference>
<dbReference type="RefSeq" id="WP_326567853.1">
    <property type="nucleotide sequence ID" value="NZ_CP142149.1"/>
</dbReference>
<gene>
    <name evidence="3" type="ORF">VSH64_39530</name>
</gene>
<evidence type="ECO:0000313" key="3">
    <source>
        <dbReference type="EMBL" id="WSE28859.1"/>
    </source>
</evidence>
<evidence type="ECO:0000313" key="4">
    <source>
        <dbReference type="Proteomes" id="UP001330812"/>
    </source>
</evidence>
<comment type="similarity">
    <text evidence="1 2">Belongs to the arylamine N-acetyltransferase family.</text>
</comment>
<dbReference type="Pfam" id="PF00797">
    <property type="entry name" value="Acetyltransf_2"/>
    <property type="match status" value="1"/>
</dbReference>
<keyword evidence="4" id="KW-1185">Reference proteome</keyword>
<dbReference type="EMBL" id="CP142149">
    <property type="protein sequence ID" value="WSE28859.1"/>
    <property type="molecule type" value="Genomic_DNA"/>
</dbReference>
<sequence length="266" mass="29991">MSGEWNIDAVDLDAYLARVGQERRPPTAAALTALTRAHVEAIPFENVDVVLGRHQGIGLEAVAAKLVGRHRGGYCYEHAGLFAAVAERLGYQVQRTVARVQPDRGGPYTHMTLIVTAEGTPYLVDVGFGTGMLVPMALEDGVVVDQGGWPHRLVRRGSWWVFQKQDRNSWEDLHEFLTDVHSRPVDYEVYHHYISTHPQSVFFGRLILMRLEDGRLRRLIGRELTESRPGEQDKTTTIAPENLEKTLLDLDIVLDGEELAELKKRY</sequence>
<dbReference type="PRINTS" id="PR01543">
    <property type="entry name" value="ANATRNSFRASE"/>
</dbReference>